<dbReference type="Proteomes" id="UP001530293">
    <property type="component" value="Unassembled WGS sequence"/>
</dbReference>
<feature type="chain" id="PRO_5044855528" evidence="1">
    <location>
        <begin position="21"/>
        <end position="248"/>
    </location>
</feature>
<comment type="caution">
    <text evidence="2">The sequence shown here is derived from an EMBL/GenBank/DDBJ whole genome shotgun (WGS) entry which is preliminary data.</text>
</comment>
<evidence type="ECO:0000313" key="2">
    <source>
        <dbReference type="EMBL" id="KAL3766297.1"/>
    </source>
</evidence>
<protein>
    <submittedName>
        <fullName evidence="2">Uncharacterized protein</fullName>
    </submittedName>
</protein>
<keyword evidence="3" id="KW-1185">Reference proteome</keyword>
<keyword evidence="1" id="KW-0732">Signal</keyword>
<dbReference type="EMBL" id="JALLBG020000087">
    <property type="protein sequence ID" value="KAL3766297.1"/>
    <property type="molecule type" value="Genomic_DNA"/>
</dbReference>
<dbReference type="AlphaFoldDB" id="A0ABD3MVL8"/>
<proteinExistence type="predicted"/>
<evidence type="ECO:0000313" key="3">
    <source>
        <dbReference type="Proteomes" id="UP001530293"/>
    </source>
</evidence>
<accession>A0ABD3MVL8</accession>
<reference evidence="2 3" key="1">
    <citation type="submission" date="2024-10" db="EMBL/GenBank/DDBJ databases">
        <title>Updated reference genomes for cyclostephanoid diatoms.</title>
        <authorList>
            <person name="Roberts W.R."/>
            <person name="Alverson A.J."/>
        </authorList>
    </citation>
    <scope>NUCLEOTIDE SEQUENCE [LARGE SCALE GENOMIC DNA]</scope>
    <source>
        <strain evidence="2 3">AJA232-27</strain>
    </source>
</reference>
<organism evidence="2 3">
    <name type="scientific">Discostella pseudostelligera</name>
    <dbReference type="NCBI Taxonomy" id="259834"/>
    <lineage>
        <taxon>Eukaryota</taxon>
        <taxon>Sar</taxon>
        <taxon>Stramenopiles</taxon>
        <taxon>Ochrophyta</taxon>
        <taxon>Bacillariophyta</taxon>
        <taxon>Coscinodiscophyceae</taxon>
        <taxon>Thalassiosirophycidae</taxon>
        <taxon>Stephanodiscales</taxon>
        <taxon>Stephanodiscaceae</taxon>
        <taxon>Discostella</taxon>
    </lineage>
</organism>
<sequence>MTMPSTLIVALLIILQCTTLFCVVGGACEKEADLNFDSCDLKHLSDDVLTDICNRIGLDMISHVLPYLLDDDESEQIETGDEGGSTSIEIYTHEDFVRGAEECLLIEDEMNRLEKEDPEYLAQLEREALEDDPDIVAEIVADVLKQDDTLLKEIASQLMSDVPELMNEMNVMLGEGEKLEDRPDVVALLVAQLLSDEHNLDILDEFDEALSDHYFLEDDLGDDAESIGTDVRGEEDAERIISIGEDEL</sequence>
<feature type="signal peptide" evidence="1">
    <location>
        <begin position="1"/>
        <end position="20"/>
    </location>
</feature>
<name>A0ABD3MVL8_9STRA</name>
<gene>
    <name evidence="2" type="ORF">ACHAWU_005689</name>
</gene>
<evidence type="ECO:0000256" key="1">
    <source>
        <dbReference type="SAM" id="SignalP"/>
    </source>
</evidence>